<evidence type="ECO:0000313" key="1">
    <source>
        <dbReference type="EMBL" id="BBO69096.1"/>
    </source>
</evidence>
<keyword evidence="2" id="KW-1185">Reference proteome</keyword>
<dbReference type="KEGG" id="dalk:DSCA_30260"/>
<dbReference type="RefSeq" id="WP_155317173.1">
    <property type="nucleotide sequence ID" value="NZ_AP021874.1"/>
</dbReference>
<dbReference type="AlphaFoldDB" id="A0A5K7YIV7"/>
<sequence length="183" mass="20443">MSERINYQDECRAYLKLKAQGEKVTQAKYCQMRSTEIDKTVSLAYFKKVMRMVKGKLPSSRQSKQTAAGQKVTPKDTFDWECIKADFMSGPYRSVAQFCRGCGIEATTGFYKKAKGWRNDKATAGLIPKKNRVKNQTVHQKVENDGDLTVRIVIRCPPGANITLDVQSTDPVLAAVEVPDGKA</sequence>
<proteinExistence type="predicted"/>
<gene>
    <name evidence="1" type="ORF">DSCA_30260</name>
</gene>
<name>A0A5K7YIV7_9BACT</name>
<protein>
    <submittedName>
        <fullName evidence="1">Uncharacterized protein</fullName>
    </submittedName>
</protein>
<evidence type="ECO:0000313" key="2">
    <source>
        <dbReference type="Proteomes" id="UP000427906"/>
    </source>
</evidence>
<accession>A0A5K7YIV7</accession>
<dbReference type="EMBL" id="AP021874">
    <property type="protein sequence ID" value="BBO69096.1"/>
    <property type="molecule type" value="Genomic_DNA"/>
</dbReference>
<reference evidence="1 2" key="1">
    <citation type="submission" date="2019-11" db="EMBL/GenBank/DDBJ databases">
        <title>Comparative genomics of hydrocarbon-degrading Desulfosarcina strains.</title>
        <authorList>
            <person name="Watanabe M."/>
            <person name="Kojima H."/>
            <person name="Fukui M."/>
        </authorList>
    </citation>
    <scope>NUCLEOTIDE SEQUENCE [LARGE SCALE GENOMIC DNA]</scope>
    <source>
        <strain evidence="1 2">PL12</strain>
    </source>
</reference>
<dbReference type="Proteomes" id="UP000427906">
    <property type="component" value="Chromosome"/>
</dbReference>
<organism evidence="1 2">
    <name type="scientific">Desulfosarcina alkanivorans</name>
    <dbReference type="NCBI Taxonomy" id="571177"/>
    <lineage>
        <taxon>Bacteria</taxon>
        <taxon>Pseudomonadati</taxon>
        <taxon>Thermodesulfobacteriota</taxon>
        <taxon>Desulfobacteria</taxon>
        <taxon>Desulfobacterales</taxon>
        <taxon>Desulfosarcinaceae</taxon>
        <taxon>Desulfosarcina</taxon>
    </lineage>
</organism>